<dbReference type="Proteomes" id="UP001162156">
    <property type="component" value="Unassembled WGS sequence"/>
</dbReference>
<gene>
    <name evidence="1" type="ORF">NQ314_020201</name>
</gene>
<sequence>MDPHACPDQLFNDLCHHPVAKYIKTLKEINIAFIPTEQQVLTMLFAFTHEINACGVLSLTN</sequence>
<protein>
    <submittedName>
        <fullName evidence="1">Uncharacterized protein</fullName>
    </submittedName>
</protein>
<dbReference type="InterPro" id="IPR036045">
    <property type="entry name" value="Sec1-like_sf"/>
</dbReference>
<dbReference type="EMBL" id="JANEYF010005668">
    <property type="protein sequence ID" value="KAJ8927353.1"/>
    <property type="molecule type" value="Genomic_DNA"/>
</dbReference>
<comment type="caution">
    <text evidence="1">The sequence shown here is derived from an EMBL/GenBank/DDBJ whole genome shotgun (WGS) entry which is preliminary data.</text>
</comment>
<evidence type="ECO:0000313" key="2">
    <source>
        <dbReference type="Proteomes" id="UP001162156"/>
    </source>
</evidence>
<dbReference type="AlphaFoldDB" id="A0AAV8WLF1"/>
<name>A0AAV8WLF1_9CUCU</name>
<proteinExistence type="predicted"/>
<accession>A0AAV8WLF1</accession>
<organism evidence="1 2">
    <name type="scientific">Rhamnusium bicolor</name>
    <dbReference type="NCBI Taxonomy" id="1586634"/>
    <lineage>
        <taxon>Eukaryota</taxon>
        <taxon>Metazoa</taxon>
        <taxon>Ecdysozoa</taxon>
        <taxon>Arthropoda</taxon>
        <taxon>Hexapoda</taxon>
        <taxon>Insecta</taxon>
        <taxon>Pterygota</taxon>
        <taxon>Neoptera</taxon>
        <taxon>Endopterygota</taxon>
        <taxon>Coleoptera</taxon>
        <taxon>Polyphaga</taxon>
        <taxon>Cucujiformia</taxon>
        <taxon>Chrysomeloidea</taxon>
        <taxon>Cerambycidae</taxon>
        <taxon>Lepturinae</taxon>
        <taxon>Rhagiini</taxon>
        <taxon>Rhamnusium</taxon>
    </lineage>
</organism>
<keyword evidence="2" id="KW-1185">Reference proteome</keyword>
<evidence type="ECO:0000313" key="1">
    <source>
        <dbReference type="EMBL" id="KAJ8927353.1"/>
    </source>
</evidence>
<reference evidence="1" key="1">
    <citation type="journal article" date="2023" name="Insect Mol. Biol.">
        <title>Genome sequencing provides insights into the evolution of gene families encoding plant cell wall-degrading enzymes in longhorned beetles.</title>
        <authorList>
            <person name="Shin N.R."/>
            <person name="Okamura Y."/>
            <person name="Kirsch R."/>
            <person name="Pauchet Y."/>
        </authorList>
    </citation>
    <scope>NUCLEOTIDE SEQUENCE</scope>
    <source>
        <strain evidence="1">RBIC_L_NR</strain>
    </source>
</reference>
<dbReference type="SUPFAM" id="SSF56815">
    <property type="entry name" value="Sec1/munc18-like (SM) proteins"/>
    <property type="match status" value="1"/>
</dbReference>